<dbReference type="Proteomes" id="UP000076407">
    <property type="component" value="Unassembled WGS sequence"/>
</dbReference>
<dbReference type="AlphaFoldDB" id="A0A182XTF1"/>
<keyword evidence="3" id="KW-1185">Reference proteome</keyword>
<feature type="compositionally biased region" description="Basic and acidic residues" evidence="1">
    <location>
        <begin position="10"/>
        <end position="20"/>
    </location>
</feature>
<protein>
    <submittedName>
        <fullName evidence="2">Uncharacterized protein</fullName>
    </submittedName>
</protein>
<accession>A0A182XTF1</accession>
<proteinExistence type="predicted"/>
<dbReference type="EnsemblMetazoa" id="AQUA015090-RA">
    <property type="protein sequence ID" value="AQUA015090-PA"/>
    <property type="gene ID" value="AQUA015090"/>
</dbReference>
<sequence length="105" mass="12311">MRSSFSGADRNLRNRERRPIEDTTVVTLRSRKRVLVFQNCEFWKEQQTGRVANSHNTTQHQTNCHKSLWHRQFQISTTRWRCIAGLQNESNFMDKGSESNGSNIA</sequence>
<evidence type="ECO:0000313" key="2">
    <source>
        <dbReference type="EnsemblMetazoa" id="AQUA015090-PA"/>
    </source>
</evidence>
<dbReference type="VEuPathDB" id="VectorBase:AQUA015090"/>
<name>A0A182XTF1_ANOQN</name>
<feature type="region of interest" description="Disordered" evidence="1">
    <location>
        <begin position="1"/>
        <end position="20"/>
    </location>
</feature>
<evidence type="ECO:0000313" key="3">
    <source>
        <dbReference type="Proteomes" id="UP000076407"/>
    </source>
</evidence>
<reference evidence="2" key="1">
    <citation type="submission" date="2020-05" db="UniProtKB">
        <authorList>
            <consortium name="EnsemblMetazoa"/>
        </authorList>
    </citation>
    <scope>IDENTIFICATION</scope>
    <source>
        <strain evidence="2">SANGQUA</strain>
    </source>
</reference>
<evidence type="ECO:0000256" key="1">
    <source>
        <dbReference type="SAM" id="MobiDB-lite"/>
    </source>
</evidence>
<organism evidence="2 3">
    <name type="scientific">Anopheles quadriannulatus</name>
    <name type="common">Mosquito</name>
    <dbReference type="NCBI Taxonomy" id="34691"/>
    <lineage>
        <taxon>Eukaryota</taxon>
        <taxon>Metazoa</taxon>
        <taxon>Ecdysozoa</taxon>
        <taxon>Arthropoda</taxon>
        <taxon>Hexapoda</taxon>
        <taxon>Insecta</taxon>
        <taxon>Pterygota</taxon>
        <taxon>Neoptera</taxon>
        <taxon>Endopterygota</taxon>
        <taxon>Diptera</taxon>
        <taxon>Nematocera</taxon>
        <taxon>Culicoidea</taxon>
        <taxon>Culicidae</taxon>
        <taxon>Anophelinae</taxon>
        <taxon>Anopheles</taxon>
    </lineage>
</organism>